<keyword evidence="1" id="KW-1133">Transmembrane helix</keyword>
<feature type="transmembrane region" description="Helical" evidence="1">
    <location>
        <begin position="64"/>
        <end position="84"/>
    </location>
</feature>
<protein>
    <submittedName>
        <fullName evidence="2">Uncharacterized protein</fullName>
    </submittedName>
</protein>
<accession>A0ABV6ZUL3</accession>
<organism evidence="2 3">
    <name type="scientific">Hyphobacterium vulgare</name>
    <dbReference type="NCBI Taxonomy" id="1736751"/>
    <lineage>
        <taxon>Bacteria</taxon>
        <taxon>Pseudomonadati</taxon>
        <taxon>Pseudomonadota</taxon>
        <taxon>Alphaproteobacteria</taxon>
        <taxon>Maricaulales</taxon>
        <taxon>Maricaulaceae</taxon>
        <taxon>Hyphobacterium</taxon>
    </lineage>
</organism>
<evidence type="ECO:0000256" key="1">
    <source>
        <dbReference type="SAM" id="Phobius"/>
    </source>
</evidence>
<reference evidence="3" key="1">
    <citation type="journal article" date="2019" name="Int. J. Syst. Evol. Microbiol.">
        <title>The Global Catalogue of Microorganisms (GCM) 10K type strain sequencing project: providing services to taxonomists for standard genome sequencing and annotation.</title>
        <authorList>
            <consortium name="The Broad Institute Genomics Platform"/>
            <consortium name="The Broad Institute Genome Sequencing Center for Infectious Disease"/>
            <person name="Wu L."/>
            <person name="Ma J."/>
        </authorList>
    </citation>
    <scope>NUCLEOTIDE SEQUENCE [LARGE SCALE GENOMIC DNA]</scope>
    <source>
        <strain evidence="3">KCTC 52487</strain>
    </source>
</reference>
<name>A0ABV6ZUL3_9PROT</name>
<dbReference type="Proteomes" id="UP001595379">
    <property type="component" value="Unassembled WGS sequence"/>
</dbReference>
<sequence length="86" mass="9263">MRNFLLFAAAGALTAVIALILVPAARNLLPENVDPANALYLVLLLAFLLVARTHRFRANFGQSVFYIAAWAGIIAALALVLHMFGV</sequence>
<dbReference type="RefSeq" id="WP_343164014.1">
    <property type="nucleotide sequence ID" value="NZ_JBHRSV010000001.1"/>
</dbReference>
<dbReference type="EMBL" id="JBHRSV010000001">
    <property type="protein sequence ID" value="MFC2925135.1"/>
    <property type="molecule type" value="Genomic_DNA"/>
</dbReference>
<keyword evidence="3" id="KW-1185">Reference proteome</keyword>
<gene>
    <name evidence="2" type="ORF">ACFOOR_03355</name>
</gene>
<evidence type="ECO:0000313" key="3">
    <source>
        <dbReference type="Proteomes" id="UP001595379"/>
    </source>
</evidence>
<proteinExistence type="predicted"/>
<keyword evidence="1" id="KW-0472">Membrane</keyword>
<feature type="transmembrane region" description="Helical" evidence="1">
    <location>
        <begin position="36"/>
        <end position="52"/>
    </location>
</feature>
<comment type="caution">
    <text evidence="2">The sequence shown here is derived from an EMBL/GenBank/DDBJ whole genome shotgun (WGS) entry which is preliminary data.</text>
</comment>
<keyword evidence="1" id="KW-0812">Transmembrane</keyword>
<evidence type="ECO:0000313" key="2">
    <source>
        <dbReference type="EMBL" id="MFC2925135.1"/>
    </source>
</evidence>